<dbReference type="EMBL" id="NNRN01000019">
    <property type="protein sequence ID" value="OYR32693.1"/>
    <property type="molecule type" value="Genomic_DNA"/>
</dbReference>
<proteinExistence type="predicted"/>
<feature type="region of interest" description="Disordered" evidence="1">
    <location>
        <begin position="1"/>
        <end position="45"/>
    </location>
</feature>
<comment type="caution">
    <text evidence="2">The sequence shown here is derived from an EMBL/GenBank/DDBJ whole genome shotgun (WGS) entry which is preliminary data.</text>
</comment>
<reference evidence="2 3" key="1">
    <citation type="submission" date="2017-07" db="EMBL/GenBank/DDBJ databases">
        <title>Draft genome of Ochrobactrum lupini type strain LUP21.</title>
        <authorList>
            <person name="Krzyzanowska D.M."/>
            <person name="Jafra S."/>
        </authorList>
    </citation>
    <scope>NUCLEOTIDE SEQUENCE [LARGE SCALE GENOMIC DNA]</scope>
    <source>
        <strain evidence="2 3">LUP21</strain>
    </source>
</reference>
<organism evidence="2 3">
    <name type="scientific">Brucella lupini</name>
    <dbReference type="NCBI Taxonomy" id="255457"/>
    <lineage>
        <taxon>Bacteria</taxon>
        <taxon>Pseudomonadati</taxon>
        <taxon>Pseudomonadota</taxon>
        <taxon>Alphaproteobacteria</taxon>
        <taxon>Hyphomicrobiales</taxon>
        <taxon>Brucellaceae</taxon>
        <taxon>Brucella/Ochrobactrum group</taxon>
        <taxon>Brucella</taxon>
    </lineage>
</organism>
<sequence>MQFCTSPKRQLLANDPAVPKERIKGRNYTSLPRRAVEDAPAGPRL</sequence>
<dbReference type="AlphaFoldDB" id="A0A256GZU1"/>
<protein>
    <submittedName>
        <fullName evidence="2">Uncharacterized protein</fullName>
    </submittedName>
</protein>
<accession>A0A256GZU1</accession>
<dbReference type="Proteomes" id="UP000216363">
    <property type="component" value="Unassembled WGS sequence"/>
</dbReference>
<evidence type="ECO:0000313" key="2">
    <source>
        <dbReference type="EMBL" id="OYR32693.1"/>
    </source>
</evidence>
<name>A0A256GZU1_9HYPH</name>
<evidence type="ECO:0000256" key="1">
    <source>
        <dbReference type="SAM" id="MobiDB-lite"/>
    </source>
</evidence>
<gene>
    <name evidence="2" type="ORF">CES86_5573</name>
</gene>
<evidence type="ECO:0000313" key="3">
    <source>
        <dbReference type="Proteomes" id="UP000216363"/>
    </source>
</evidence>